<dbReference type="Gene3D" id="3.40.50.720">
    <property type="entry name" value="NAD(P)-binding Rossmann-like Domain"/>
    <property type="match status" value="1"/>
</dbReference>
<evidence type="ECO:0000313" key="5">
    <source>
        <dbReference type="Proteomes" id="UP000264541"/>
    </source>
</evidence>
<feature type="transmembrane region" description="Helical" evidence="2">
    <location>
        <begin position="36"/>
        <end position="54"/>
    </location>
</feature>
<dbReference type="InterPro" id="IPR013099">
    <property type="entry name" value="K_chnl_dom"/>
</dbReference>
<feature type="transmembrane region" description="Helical" evidence="2">
    <location>
        <begin position="60"/>
        <end position="81"/>
    </location>
</feature>
<keyword evidence="2" id="KW-0812">Transmembrane</keyword>
<protein>
    <submittedName>
        <fullName evidence="4">Potassium channel protein</fullName>
    </submittedName>
</protein>
<dbReference type="Gene3D" id="1.10.287.70">
    <property type="match status" value="1"/>
</dbReference>
<dbReference type="InterPro" id="IPR036291">
    <property type="entry name" value="NAD(P)-bd_dom_sf"/>
</dbReference>
<dbReference type="Pfam" id="PF22614">
    <property type="entry name" value="Slo-like_RCK"/>
    <property type="match status" value="1"/>
</dbReference>
<comment type="subcellular location">
    <subcellularLocation>
        <location evidence="1">Cell membrane</location>
        <topology evidence="1">Multi-pass membrane protein</topology>
    </subcellularLocation>
</comment>
<dbReference type="AlphaFoldDB" id="A0A372LNS2"/>
<accession>A0A372LNS2</accession>
<keyword evidence="4" id="KW-0407">Ion channel</keyword>
<dbReference type="SUPFAM" id="SSF81324">
    <property type="entry name" value="Voltage-gated potassium channels"/>
    <property type="match status" value="1"/>
</dbReference>
<reference evidence="4 5" key="1">
    <citation type="submission" date="2018-08" db="EMBL/GenBank/DDBJ databases">
        <title>Bacillus chawlae sp. nov., Bacillus glennii sp. nov., and Bacillus saganii sp. nov. Isolated from the Vehicle Assembly Building at Kennedy Space Center where the Viking Spacecraft were Assembled.</title>
        <authorList>
            <person name="Seuylemezian A."/>
            <person name="Vaishampayan P."/>
        </authorList>
    </citation>
    <scope>NUCLEOTIDE SEQUENCE [LARGE SCALE GENOMIC DNA]</scope>
    <source>
        <strain evidence="4 5">V47-23a</strain>
    </source>
</reference>
<dbReference type="Pfam" id="PF07885">
    <property type="entry name" value="Ion_trans_2"/>
    <property type="match status" value="1"/>
</dbReference>
<organism evidence="4 5">
    <name type="scientific">Peribacillus saganii</name>
    <dbReference type="NCBI Taxonomy" id="2303992"/>
    <lineage>
        <taxon>Bacteria</taxon>
        <taxon>Bacillati</taxon>
        <taxon>Bacillota</taxon>
        <taxon>Bacilli</taxon>
        <taxon>Bacillales</taxon>
        <taxon>Bacillaceae</taxon>
        <taxon>Peribacillus</taxon>
    </lineage>
</organism>
<comment type="caution">
    <text evidence="4">The sequence shown here is derived from an EMBL/GenBank/DDBJ whole genome shotgun (WGS) entry which is preliminary data.</text>
</comment>
<dbReference type="PROSITE" id="PS51201">
    <property type="entry name" value="RCK_N"/>
    <property type="match status" value="1"/>
</dbReference>
<dbReference type="GO" id="GO:0034220">
    <property type="term" value="P:monoatomic ion transmembrane transport"/>
    <property type="evidence" value="ECO:0007669"/>
    <property type="project" value="UniProtKB-KW"/>
</dbReference>
<gene>
    <name evidence="4" type="ORF">D0469_11310</name>
</gene>
<keyword evidence="4" id="KW-0406">Ion transport</keyword>
<dbReference type="SUPFAM" id="SSF51735">
    <property type="entry name" value="NAD(P)-binding Rossmann-fold domains"/>
    <property type="match status" value="1"/>
</dbReference>
<dbReference type="GO" id="GO:0006813">
    <property type="term" value="P:potassium ion transport"/>
    <property type="evidence" value="ECO:0007669"/>
    <property type="project" value="InterPro"/>
</dbReference>
<name>A0A372LNS2_9BACI</name>
<evidence type="ECO:0000313" key="4">
    <source>
        <dbReference type="EMBL" id="RFU68718.1"/>
    </source>
</evidence>
<feature type="transmembrane region" description="Helical" evidence="2">
    <location>
        <begin position="6"/>
        <end position="24"/>
    </location>
</feature>
<evidence type="ECO:0000256" key="2">
    <source>
        <dbReference type="SAM" id="Phobius"/>
    </source>
</evidence>
<dbReference type="InterPro" id="IPR050721">
    <property type="entry name" value="Trk_Ktr_HKT_K-transport"/>
</dbReference>
<proteinExistence type="predicted"/>
<evidence type="ECO:0000256" key="1">
    <source>
        <dbReference type="ARBA" id="ARBA00004651"/>
    </source>
</evidence>
<dbReference type="PANTHER" id="PTHR43833:SF9">
    <property type="entry name" value="POTASSIUM CHANNEL PROTEIN YUGO-RELATED"/>
    <property type="match status" value="1"/>
</dbReference>
<keyword evidence="4" id="KW-0813">Transport</keyword>
<keyword evidence="2" id="KW-0472">Membrane</keyword>
<dbReference type="PRINTS" id="PR00169">
    <property type="entry name" value="KCHANNEL"/>
</dbReference>
<sequence>MNNWFLFFASIMLIGASTVLMKLLEPETFPSLFDSFWWVMTTVTTVGYGDFYPVSVAGRIYAIFLYFFGIGLIGVVIGKLVESLSFFRLLKEEGKMQYLGVNHIVMIGWSGKVQHAIAELLDSDNRIEIVLIASLEKTPVNTERVHYIKGEPADEEVLQKANVKKCRSIIIFVDETIKEPKLADAKSLMAATAISKYAGDLHITVEVLEEKHIELFRHVSVDEFVVSDETISHLAVQAALSAGASKLFSQMLSRSVGDDVCQIPIRPEWKTYRDAFNYLAEQGATLIGDKESLNIASKLDESLPEKGELFVICNDACYEQLVKYKHRS</sequence>
<evidence type="ECO:0000259" key="3">
    <source>
        <dbReference type="PROSITE" id="PS51201"/>
    </source>
</evidence>
<keyword evidence="2" id="KW-1133">Transmembrane helix</keyword>
<dbReference type="GO" id="GO:0005886">
    <property type="term" value="C:plasma membrane"/>
    <property type="evidence" value="ECO:0007669"/>
    <property type="project" value="UniProtKB-SubCell"/>
</dbReference>
<dbReference type="EMBL" id="QVTE01000031">
    <property type="protein sequence ID" value="RFU68718.1"/>
    <property type="molecule type" value="Genomic_DNA"/>
</dbReference>
<dbReference type="Proteomes" id="UP000264541">
    <property type="component" value="Unassembled WGS sequence"/>
</dbReference>
<dbReference type="OrthoDB" id="9785285at2"/>
<keyword evidence="5" id="KW-1185">Reference proteome</keyword>
<feature type="domain" description="RCK N-terminal" evidence="3">
    <location>
        <begin position="101"/>
        <end position="226"/>
    </location>
</feature>
<dbReference type="PANTHER" id="PTHR43833">
    <property type="entry name" value="POTASSIUM CHANNEL PROTEIN 2-RELATED-RELATED"/>
    <property type="match status" value="1"/>
</dbReference>
<dbReference type="InterPro" id="IPR003148">
    <property type="entry name" value="RCK_N"/>
</dbReference>